<proteinExistence type="inferred from homology"/>
<dbReference type="RefSeq" id="WP_015469157.1">
    <property type="nucleotide sequence ID" value="NC_020813.1"/>
</dbReference>
<keyword evidence="5" id="KW-1185">Reference proteome</keyword>
<dbReference type="Proteomes" id="UP000012040">
    <property type="component" value="Chromosome"/>
</dbReference>
<feature type="transmembrane region" description="Helical" evidence="2">
    <location>
        <begin position="258"/>
        <end position="279"/>
    </location>
</feature>
<dbReference type="Gene3D" id="3.40.30.10">
    <property type="entry name" value="Glutaredoxin"/>
    <property type="match status" value="1"/>
</dbReference>
<dbReference type="EMBL" id="CP003537">
    <property type="protein sequence ID" value="AGH94667.1"/>
    <property type="molecule type" value="Genomic_DNA"/>
</dbReference>
<dbReference type="PATRIC" id="fig|1184267.3.peg.453"/>
<keyword evidence="2" id="KW-0472">Membrane</keyword>
<sequence>MNKTAAILLLIGFSFSALAEQGGFSSSAKRETYTGKALTKSSTDVPDELQNVGIEEKVGQTLDLNLMVTTEKGEKVPLSSFFHPKKPVVLSPVYFNCPGLCNFHLNGFTETLQTIDWSPSKQFDVIAFSFDSKETPEIAAKKKENYLKLYGREGTDDGWHFVTADEETVKKVTEAVGFQYKWNENAGEWSHASAAIILSPEGKISRYLHGIQFDARDVKLALNEAADGKVGNIVDSVMLYCFTYDSHQSKYGLQVFNLMKLAGAVTVAVMALWLVISMIQAKRENT</sequence>
<comment type="similarity">
    <text evidence="1">Belongs to the SCO1/2 family.</text>
</comment>
<reference evidence="4 5" key="1">
    <citation type="journal article" date="2013" name="ISME J.">
        <title>By their genes ye shall know them: genomic signatures of predatory bacteria.</title>
        <authorList>
            <person name="Pasternak Z."/>
            <person name="Pietrokovski S."/>
            <person name="Rotem O."/>
            <person name="Gophna U."/>
            <person name="Lurie-Weinberger M.N."/>
            <person name="Jurkevitch E."/>
        </authorList>
    </citation>
    <scope>NUCLEOTIDE SEQUENCE [LARGE SCALE GENOMIC DNA]</scope>
    <source>
        <strain evidence="4 5">JSS</strain>
    </source>
</reference>
<dbReference type="InterPro" id="IPR003782">
    <property type="entry name" value="SCO1/SenC"/>
</dbReference>
<evidence type="ECO:0000313" key="5">
    <source>
        <dbReference type="Proteomes" id="UP000012040"/>
    </source>
</evidence>
<organism evidence="4 5">
    <name type="scientific">Pseudobdellovibrio exovorus JSS</name>
    <dbReference type="NCBI Taxonomy" id="1184267"/>
    <lineage>
        <taxon>Bacteria</taxon>
        <taxon>Pseudomonadati</taxon>
        <taxon>Bdellovibrionota</taxon>
        <taxon>Bdellovibrionia</taxon>
        <taxon>Bdellovibrionales</taxon>
        <taxon>Pseudobdellovibrionaceae</taxon>
        <taxon>Pseudobdellovibrio</taxon>
    </lineage>
</organism>
<evidence type="ECO:0000313" key="4">
    <source>
        <dbReference type="EMBL" id="AGH94667.1"/>
    </source>
</evidence>
<accession>M4V5N1</accession>
<keyword evidence="2" id="KW-0812">Transmembrane</keyword>
<dbReference type="CDD" id="cd02968">
    <property type="entry name" value="SCO"/>
    <property type="match status" value="1"/>
</dbReference>
<feature type="chain" id="PRO_5004060391" evidence="3">
    <location>
        <begin position="20"/>
        <end position="286"/>
    </location>
</feature>
<feature type="signal peptide" evidence="3">
    <location>
        <begin position="1"/>
        <end position="19"/>
    </location>
</feature>
<gene>
    <name evidence="4" type="ORF">A11Q_447</name>
</gene>
<keyword evidence="2" id="KW-1133">Transmembrane helix</keyword>
<dbReference type="KEGG" id="bex:A11Q_447"/>
<evidence type="ECO:0000256" key="2">
    <source>
        <dbReference type="SAM" id="Phobius"/>
    </source>
</evidence>
<dbReference type="InterPro" id="IPR036249">
    <property type="entry name" value="Thioredoxin-like_sf"/>
</dbReference>
<dbReference type="eggNOG" id="COG1999">
    <property type="taxonomic scope" value="Bacteria"/>
</dbReference>
<dbReference type="OrthoDB" id="5290199at2"/>
<protein>
    <submittedName>
        <fullName evidence="4">SCO1/SenC family protein</fullName>
    </submittedName>
</protein>
<name>M4V5N1_9BACT</name>
<dbReference type="HOGENOM" id="CLU_058434_2_0_7"/>
<dbReference type="SUPFAM" id="SSF52833">
    <property type="entry name" value="Thioredoxin-like"/>
    <property type="match status" value="1"/>
</dbReference>
<dbReference type="STRING" id="1184267.A11Q_447"/>
<keyword evidence="3" id="KW-0732">Signal</keyword>
<evidence type="ECO:0000256" key="1">
    <source>
        <dbReference type="ARBA" id="ARBA00010996"/>
    </source>
</evidence>
<dbReference type="AlphaFoldDB" id="M4V5N1"/>
<evidence type="ECO:0000256" key="3">
    <source>
        <dbReference type="SAM" id="SignalP"/>
    </source>
</evidence>